<comment type="similarity">
    <text evidence="2">Belongs to the alpha-ketoglutarate dehydrogenase family.</text>
</comment>
<dbReference type="InterPro" id="IPR005475">
    <property type="entry name" value="Transketolase-like_Pyr-bd"/>
</dbReference>
<keyword evidence="7" id="KW-1185">Reference proteome</keyword>
<keyword evidence="3" id="KW-0809">Transit peptide</keyword>
<dbReference type="InterPro" id="IPR001017">
    <property type="entry name" value="DH_E1"/>
</dbReference>
<dbReference type="Gene3D" id="3.40.50.11610">
    <property type="entry name" value="Multifunctional 2-oxoglutarate metabolism enzyme, C-terminal domain"/>
    <property type="match status" value="1"/>
</dbReference>
<dbReference type="SUPFAM" id="SSF52518">
    <property type="entry name" value="Thiamin diphosphate-binding fold (THDP-binding)"/>
    <property type="match status" value="2"/>
</dbReference>
<dbReference type="Pfam" id="PF00676">
    <property type="entry name" value="E1_dh"/>
    <property type="match status" value="1"/>
</dbReference>
<dbReference type="Pfam" id="PF16870">
    <property type="entry name" value="OxoGdeHyase_C"/>
    <property type="match status" value="1"/>
</dbReference>
<dbReference type="PANTHER" id="PTHR23152:SF4">
    <property type="entry name" value="2-OXOADIPATE DEHYDROGENASE COMPLEX COMPONENT E1"/>
    <property type="match status" value="1"/>
</dbReference>
<dbReference type="RefSeq" id="XP_065661801.1">
    <property type="nucleotide sequence ID" value="XM_065805729.1"/>
</dbReference>
<accession>A0ABM4CJ67</accession>
<dbReference type="SMART" id="SM00861">
    <property type="entry name" value="Transket_pyr"/>
    <property type="match status" value="1"/>
</dbReference>
<protein>
    <submittedName>
        <fullName evidence="8">2-oxoadipate dehydrogenase complex component E1 isoform X3</fullName>
    </submittedName>
</protein>
<proteinExistence type="inferred from homology"/>
<name>A0ABM4CJ67_HYDVU</name>
<dbReference type="Proteomes" id="UP001652625">
    <property type="component" value="Chromosome 09"/>
</dbReference>
<evidence type="ECO:0000313" key="8">
    <source>
        <dbReference type="RefSeq" id="XP_065661801.1"/>
    </source>
</evidence>
<dbReference type="InterPro" id="IPR029061">
    <property type="entry name" value="THDP-binding"/>
</dbReference>
<dbReference type="Gene3D" id="3.40.50.12470">
    <property type="match status" value="1"/>
</dbReference>
<dbReference type="InterPro" id="IPR031717">
    <property type="entry name" value="ODO-1/KGD_C"/>
</dbReference>
<dbReference type="Pfam" id="PF02779">
    <property type="entry name" value="Transket_pyr"/>
    <property type="match status" value="1"/>
</dbReference>
<dbReference type="CDD" id="cd02016">
    <property type="entry name" value="TPP_E1_OGDC_like"/>
    <property type="match status" value="1"/>
</dbReference>
<feature type="domain" description="Transketolase-like pyrimidine-binding" evidence="6">
    <location>
        <begin position="538"/>
        <end position="741"/>
    </location>
</feature>
<keyword evidence="4" id="KW-0560">Oxidoreductase</keyword>
<comment type="cofactor">
    <cofactor evidence="1">
        <name>thiamine diphosphate</name>
        <dbReference type="ChEBI" id="CHEBI:58937"/>
    </cofactor>
</comment>
<dbReference type="NCBIfam" id="TIGR00239">
    <property type="entry name" value="2oxo_dh_E1"/>
    <property type="match status" value="1"/>
</dbReference>
<evidence type="ECO:0000256" key="2">
    <source>
        <dbReference type="ARBA" id="ARBA00006936"/>
    </source>
</evidence>
<evidence type="ECO:0000256" key="5">
    <source>
        <dbReference type="ARBA" id="ARBA00023052"/>
    </source>
</evidence>
<dbReference type="InterPro" id="IPR042179">
    <property type="entry name" value="KGD_C_sf"/>
</dbReference>
<evidence type="ECO:0000313" key="7">
    <source>
        <dbReference type="Proteomes" id="UP001652625"/>
    </source>
</evidence>
<dbReference type="PIRSF" id="PIRSF000157">
    <property type="entry name" value="Oxoglu_dh_E1"/>
    <property type="match status" value="1"/>
</dbReference>
<dbReference type="PANTHER" id="PTHR23152">
    <property type="entry name" value="2-OXOGLUTARATE DEHYDROGENASE"/>
    <property type="match status" value="1"/>
</dbReference>
<organism evidence="7 8">
    <name type="scientific">Hydra vulgaris</name>
    <name type="common">Hydra</name>
    <name type="synonym">Hydra attenuata</name>
    <dbReference type="NCBI Taxonomy" id="6087"/>
    <lineage>
        <taxon>Eukaryota</taxon>
        <taxon>Metazoa</taxon>
        <taxon>Cnidaria</taxon>
        <taxon>Hydrozoa</taxon>
        <taxon>Hydroidolina</taxon>
        <taxon>Anthoathecata</taxon>
        <taxon>Aplanulata</taxon>
        <taxon>Hydridae</taxon>
        <taxon>Hydra</taxon>
    </lineage>
</organism>
<sequence length="886" mass="100623">MLKLLRIKAAHPSHLKNLRFYKSQNGYFGFQPKQKIEKNQHSKLQNAIDFFRRNGYKYANITPFLERDNSILNDLIESEIFDRGDEVQYLLQHLKSSYSGEIAFEIEHIESHIEKDWLYEVAESIYKDKIPAERQRRIFQILMKSQVFENFLGKKFPTLKRYSGEGCESMLAFFDELILACSEKEVEDILLSIPHRGRLSLLTGLLEFPHSQLFYKIKGNPEFESSFKFTGDVISHLTSSINIKNHGTDLHITMLPNPSHLEASHPVVMGKTRSRQLTKKYGDYGSMENQNRVLSVLVHGDAAMAGQGIVMESVCLSRLPNFDVGGSIHLVVNNHVGFTTPYDRGSSMSHCSDVVKMIGAPVIHVNGDFPEDVAKSAKVALNYKNRFRKDVIVNMHCYRKWGHNEIDDPTFTNPGMYKLINSRSSVPELYTKNLLNQGVLNETDVKLLIESEELFLNDQLSKADQFVAHWSPFKGNWRNMTQAHHENTTVWNTGVDINLLKFIASKSVEAPSTFAIHPNLEKTFCKARISKMEDGSAIDWATAEALAVGSLIMEGNHVRISGQDVGRGTFSHRHFMFVDQQTDEVHIPLNNLSKEQTGFLEVVNSPLSEEAVLAYEYGISIENPKHLVLWEAQFGDFFNGAQIIIDTFISSGELKWLLQSGLVLLLPHGMDGAGPDHSSCKLERFLQLSDSSEDIVDGDNTNMQIVNPTTPAQYFHLLRRQQIRNFRKPLIVASPKLILRMSAATSSIDEMREGTYFKPVIGDTVPPASVVKVVFCSGKHFYELAKERSRLKIQNIALVRLESLVPFPAEEIKEVMRSYSNAKEFMWSQEEHKNQGAWSFVYPRFENLIRIKLRYCGRPVLGASSVGISKRHADECKTLFDGVFST</sequence>
<dbReference type="InterPro" id="IPR011603">
    <property type="entry name" value="2oxoglutarate_DH_E1"/>
</dbReference>
<dbReference type="Gene3D" id="3.40.50.970">
    <property type="match status" value="1"/>
</dbReference>
<evidence type="ECO:0000256" key="4">
    <source>
        <dbReference type="ARBA" id="ARBA00023002"/>
    </source>
</evidence>
<reference evidence="8" key="1">
    <citation type="submission" date="2025-08" db="UniProtKB">
        <authorList>
            <consortium name="RefSeq"/>
        </authorList>
    </citation>
    <scope>IDENTIFICATION</scope>
</reference>
<keyword evidence="5" id="KW-0786">Thiamine pyrophosphate</keyword>
<dbReference type="GeneID" id="100204465"/>
<evidence type="ECO:0000259" key="6">
    <source>
        <dbReference type="SMART" id="SM00861"/>
    </source>
</evidence>
<dbReference type="NCBIfam" id="NF006914">
    <property type="entry name" value="PRK09404.1"/>
    <property type="match status" value="1"/>
</dbReference>
<evidence type="ECO:0000256" key="3">
    <source>
        <dbReference type="ARBA" id="ARBA00022946"/>
    </source>
</evidence>
<evidence type="ECO:0000256" key="1">
    <source>
        <dbReference type="ARBA" id="ARBA00001964"/>
    </source>
</evidence>
<gene>
    <name evidence="8" type="primary">LOC100204465</name>
</gene>